<evidence type="ECO:0000259" key="5">
    <source>
        <dbReference type="Pfam" id="PF02775"/>
    </source>
</evidence>
<dbReference type="PANTHER" id="PTHR18968">
    <property type="entry name" value="THIAMINE PYROPHOSPHATE ENZYMES"/>
    <property type="match status" value="1"/>
</dbReference>
<comment type="similarity">
    <text evidence="1 3">Belongs to the TPP enzyme family.</text>
</comment>
<dbReference type="InterPro" id="IPR011766">
    <property type="entry name" value="TPP_enzyme_TPP-bd"/>
</dbReference>
<dbReference type="RefSeq" id="WP_095847835.1">
    <property type="nucleotide sequence ID" value="NZ_CP014136.1"/>
</dbReference>
<dbReference type="SUPFAM" id="SSF52467">
    <property type="entry name" value="DHS-like NAD/FAD-binding domain"/>
    <property type="match status" value="1"/>
</dbReference>
<dbReference type="NCBIfam" id="NF006378">
    <property type="entry name" value="PRK08617.1"/>
    <property type="match status" value="1"/>
</dbReference>
<evidence type="ECO:0000313" key="8">
    <source>
        <dbReference type="Proteomes" id="UP000217182"/>
    </source>
</evidence>
<keyword evidence="2 3" id="KW-0786">Thiamine pyrophosphate</keyword>
<dbReference type="Pfam" id="PF00205">
    <property type="entry name" value="TPP_enzyme_M"/>
    <property type="match status" value="1"/>
</dbReference>
<dbReference type="Proteomes" id="UP000217182">
    <property type="component" value="Chromosome"/>
</dbReference>
<evidence type="ECO:0000256" key="1">
    <source>
        <dbReference type="ARBA" id="ARBA00007812"/>
    </source>
</evidence>
<dbReference type="PANTHER" id="PTHR18968:SF129">
    <property type="entry name" value="ACETOLACTATE SYNTHASE"/>
    <property type="match status" value="1"/>
</dbReference>
<dbReference type="GO" id="GO:0009097">
    <property type="term" value="P:isoleucine biosynthetic process"/>
    <property type="evidence" value="ECO:0007669"/>
    <property type="project" value="TreeGrafter"/>
</dbReference>
<dbReference type="GO" id="GO:0003984">
    <property type="term" value="F:acetolactate synthase activity"/>
    <property type="evidence" value="ECO:0007669"/>
    <property type="project" value="InterPro"/>
</dbReference>
<feature type="domain" description="Thiamine pyrophosphate enzyme central" evidence="4">
    <location>
        <begin position="198"/>
        <end position="333"/>
    </location>
</feature>
<dbReference type="InterPro" id="IPR012001">
    <property type="entry name" value="Thiamin_PyroP_enz_TPP-bd_dom"/>
</dbReference>
<evidence type="ECO:0000259" key="6">
    <source>
        <dbReference type="Pfam" id="PF02776"/>
    </source>
</evidence>
<dbReference type="Pfam" id="PF02776">
    <property type="entry name" value="TPP_enzyme_N"/>
    <property type="match status" value="1"/>
</dbReference>
<dbReference type="InterPro" id="IPR029035">
    <property type="entry name" value="DHS-like_NAD/FAD-binding_dom"/>
</dbReference>
<dbReference type="Pfam" id="PF02775">
    <property type="entry name" value="TPP_enzyme_C"/>
    <property type="match status" value="1"/>
</dbReference>
<dbReference type="Gene3D" id="3.40.50.970">
    <property type="match status" value="2"/>
</dbReference>
<dbReference type="InterPro" id="IPR012782">
    <property type="entry name" value="Acetolactate_synth_catblc"/>
</dbReference>
<dbReference type="KEGG" id="gqu:AWC35_18920"/>
<dbReference type="InterPro" id="IPR029061">
    <property type="entry name" value="THDP-binding"/>
</dbReference>
<dbReference type="GO" id="GO:0009099">
    <property type="term" value="P:L-valine biosynthetic process"/>
    <property type="evidence" value="ECO:0007669"/>
    <property type="project" value="TreeGrafter"/>
</dbReference>
<gene>
    <name evidence="7" type="ORF">AWC35_18920</name>
</gene>
<keyword evidence="8" id="KW-1185">Reference proteome</keyword>
<reference evidence="7 8" key="1">
    <citation type="submission" date="2016-01" db="EMBL/GenBank/DDBJ databases">
        <authorList>
            <person name="Oliw E.H."/>
        </authorList>
    </citation>
    <scope>NUCLEOTIDE SEQUENCE [LARGE SCALE GENOMIC DNA]</scope>
    <source>
        <strain evidence="7 8">FRB97</strain>
    </source>
</reference>
<evidence type="ECO:0000259" key="4">
    <source>
        <dbReference type="Pfam" id="PF00205"/>
    </source>
</evidence>
<dbReference type="OrthoDB" id="9785953at2"/>
<protein>
    <submittedName>
        <fullName evidence="7">Acetolactate synthase</fullName>
    </submittedName>
</protein>
<dbReference type="InterPro" id="IPR012000">
    <property type="entry name" value="Thiamin_PyroP_enz_cen_dom"/>
</dbReference>
<feature type="domain" description="Thiamine pyrophosphate enzyme N-terminal TPP-binding" evidence="6">
    <location>
        <begin position="13"/>
        <end position="128"/>
    </location>
</feature>
<dbReference type="SUPFAM" id="SSF52518">
    <property type="entry name" value="Thiamin diphosphate-binding fold (THDP-binding)"/>
    <property type="match status" value="2"/>
</dbReference>
<evidence type="ECO:0000313" key="7">
    <source>
        <dbReference type="EMBL" id="ATA21251.1"/>
    </source>
</evidence>
<dbReference type="EMBL" id="CP014136">
    <property type="protein sequence ID" value="ATA21251.1"/>
    <property type="molecule type" value="Genomic_DNA"/>
</dbReference>
<dbReference type="NCBIfam" id="TIGR02418">
    <property type="entry name" value="acolac_catab"/>
    <property type="match status" value="1"/>
</dbReference>
<sequence>MAKVNTDNNWQCGADLVVKNLEAQGVKHVFGIPGAKIDRVFDSLVDSQSIETVVVRHEANAAFMAAAVGRLTGKAGVALATSGPGASNLVTGLATATSEGDAVVAFGGAVKRADNLKQTHQSMDTVSMMRPITKYCAEVHVGEAISEVIANAFRSAEFGRPGASFISLPMDIVNEPTTGPVLAGCRVPRMGAAAGEDIQSAVKLIKEAKCPVLLLGLQASRPENSDAVRHLLCRTAMPVVGTYQAAGAIDVNHFARFAGRVGLFNNQPADQLLQKADLVVSVGYGPIEYDPCMWNSQHRLKLVHIDVLPSEIDTCYRPDVELIGNISATLHALTESFQSVLQIPGEVENILSDLGRQRTELAERAARRGGMPIHPLRIVKELQDVVSDDVTLCVDMGSFHIWIARYLYSFRARQLLISNGQQTMGVALPWAIGAALVRPGDKVVSISGDGGFMQSSMELETAVRLKTNIVHIVWVDNAYNMVEMQEVKKYDRKSGVEFGPIDFKQYAEACGAVGFNVASVEELRPVLRKAMDIQGPVVVAIPVDYSDNYKLMAQMNFSQMI</sequence>
<accession>A0A250B569</accession>
<dbReference type="InterPro" id="IPR000399">
    <property type="entry name" value="TPP-bd_CS"/>
</dbReference>
<name>A0A250B569_9GAMM</name>
<organism evidence="7 8">
    <name type="scientific">Gibbsiella quercinecans</name>
    <dbReference type="NCBI Taxonomy" id="929813"/>
    <lineage>
        <taxon>Bacteria</taxon>
        <taxon>Pseudomonadati</taxon>
        <taxon>Pseudomonadota</taxon>
        <taxon>Gammaproteobacteria</taxon>
        <taxon>Enterobacterales</taxon>
        <taxon>Yersiniaceae</taxon>
        <taxon>Gibbsiella</taxon>
    </lineage>
</organism>
<dbReference type="GO" id="GO:0005948">
    <property type="term" value="C:acetolactate synthase complex"/>
    <property type="evidence" value="ECO:0007669"/>
    <property type="project" value="TreeGrafter"/>
</dbReference>
<dbReference type="InterPro" id="IPR045229">
    <property type="entry name" value="TPP_enz"/>
</dbReference>
<feature type="domain" description="Thiamine pyrophosphate enzyme TPP-binding" evidence="5">
    <location>
        <begin position="395"/>
        <end position="540"/>
    </location>
</feature>
<evidence type="ECO:0000256" key="2">
    <source>
        <dbReference type="ARBA" id="ARBA00023052"/>
    </source>
</evidence>
<dbReference type="GO" id="GO:0030976">
    <property type="term" value="F:thiamine pyrophosphate binding"/>
    <property type="evidence" value="ECO:0007669"/>
    <property type="project" value="InterPro"/>
</dbReference>
<dbReference type="CDD" id="cd07035">
    <property type="entry name" value="TPP_PYR_POX_like"/>
    <property type="match status" value="1"/>
</dbReference>
<dbReference type="AlphaFoldDB" id="A0A250B569"/>
<dbReference type="Gene3D" id="3.40.50.1220">
    <property type="entry name" value="TPP-binding domain"/>
    <property type="match status" value="1"/>
</dbReference>
<dbReference type="FunFam" id="3.40.50.970:FF:000007">
    <property type="entry name" value="Acetolactate synthase"/>
    <property type="match status" value="1"/>
</dbReference>
<dbReference type="GO" id="GO:0034077">
    <property type="term" value="P:butanediol metabolic process"/>
    <property type="evidence" value="ECO:0007669"/>
    <property type="project" value="InterPro"/>
</dbReference>
<dbReference type="PROSITE" id="PS00187">
    <property type="entry name" value="TPP_ENZYMES"/>
    <property type="match status" value="1"/>
</dbReference>
<dbReference type="GO" id="GO:0000287">
    <property type="term" value="F:magnesium ion binding"/>
    <property type="evidence" value="ECO:0007669"/>
    <property type="project" value="InterPro"/>
</dbReference>
<dbReference type="GO" id="GO:0050660">
    <property type="term" value="F:flavin adenine dinucleotide binding"/>
    <property type="evidence" value="ECO:0007669"/>
    <property type="project" value="TreeGrafter"/>
</dbReference>
<evidence type="ECO:0000256" key="3">
    <source>
        <dbReference type="RuleBase" id="RU362132"/>
    </source>
</evidence>
<proteinExistence type="inferred from homology"/>